<dbReference type="InterPro" id="IPR050307">
    <property type="entry name" value="Sterol_Desaturase_Related"/>
</dbReference>
<dbReference type="GO" id="GO:0008610">
    <property type="term" value="P:lipid biosynthetic process"/>
    <property type="evidence" value="ECO:0007669"/>
    <property type="project" value="InterPro"/>
</dbReference>
<evidence type="ECO:0000259" key="6">
    <source>
        <dbReference type="Pfam" id="PF04116"/>
    </source>
</evidence>
<sequence>MTQLYSSTMIQILSTSLISAIASTFAVGYSEILFIGTRALYRRKLLSRYFPLPQERHAMTAWMNAFGFVAPTALFASLLQHDLRRSWDFRPLSLLLYTLAYLTIHDIYFYLVHANVHKIRPLYEWFHGMHHEYAYAMNCYIVGYAEIFENFVQVGMPWMAWTYVAGDNWWNWLLPLSLIVFTTLVGHSGYRMSPYVAIFHPMILPFALVAGKQMLTPGDHQMHHSHRRCNFGLFWKTMDVWYGTYRKCEHKAYDVDHWTAWAQKSGENSEEAKKWMTRHAVTFDEVTWGF</sequence>
<dbReference type="Proteomes" id="UP000503462">
    <property type="component" value="Chromosome 3"/>
</dbReference>
<feature type="domain" description="Fatty acid hydroxylase" evidence="6">
    <location>
        <begin position="99"/>
        <end position="244"/>
    </location>
</feature>
<dbReference type="AlphaFoldDB" id="A0A6H0XVL5"/>
<keyword evidence="4 5" id="KW-0472">Membrane</keyword>
<gene>
    <name evidence="7" type="ORF">AMS68_004176</name>
</gene>
<dbReference type="GO" id="GO:0005506">
    <property type="term" value="F:iron ion binding"/>
    <property type="evidence" value="ECO:0007669"/>
    <property type="project" value="InterPro"/>
</dbReference>
<keyword evidence="2 5" id="KW-0812">Transmembrane</keyword>
<reference evidence="7 8" key="1">
    <citation type="journal article" date="2016" name="Sci. Rep.">
        <title>Peltaster fructicola genome reveals evolution from an invasive phytopathogen to an ectophytic parasite.</title>
        <authorList>
            <person name="Xu C."/>
            <person name="Chen H."/>
            <person name="Gleason M.L."/>
            <person name="Xu J.R."/>
            <person name="Liu H."/>
            <person name="Zhang R."/>
            <person name="Sun G."/>
        </authorList>
    </citation>
    <scope>NUCLEOTIDE SEQUENCE [LARGE SCALE GENOMIC DNA]</scope>
    <source>
        <strain evidence="7 8">LNHT1506</strain>
    </source>
</reference>
<accession>A0A6H0XVL5</accession>
<dbReference type="EMBL" id="CP051141">
    <property type="protein sequence ID" value="QIW98658.1"/>
    <property type="molecule type" value="Genomic_DNA"/>
</dbReference>
<dbReference type="GO" id="GO:0016491">
    <property type="term" value="F:oxidoreductase activity"/>
    <property type="evidence" value="ECO:0007669"/>
    <property type="project" value="InterPro"/>
</dbReference>
<organism evidence="7 8">
    <name type="scientific">Peltaster fructicola</name>
    <dbReference type="NCBI Taxonomy" id="286661"/>
    <lineage>
        <taxon>Eukaryota</taxon>
        <taxon>Fungi</taxon>
        <taxon>Dikarya</taxon>
        <taxon>Ascomycota</taxon>
        <taxon>Pezizomycotina</taxon>
        <taxon>Dothideomycetes</taxon>
        <taxon>Dothideomycetes incertae sedis</taxon>
        <taxon>Peltaster</taxon>
    </lineage>
</organism>
<dbReference type="PANTHER" id="PTHR11863">
    <property type="entry name" value="STEROL DESATURASE"/>
    <property type="match status" value="1"/>
</dbReference>
<evidence type="ECO:0000256" key="2">
    <source>
        <dbReference type="ARBA" id="ARBA00022692"/>
    </source>
</evidence>
<feature type="transmembrane region" description="Helical" evidence="5">
    <location>
        <begin position="61"/>
        <end position="80"/>
    </location>
</feature>
<feature type="transmembrane region" description="Helical" evidence="5">
    <location>
        <begin position="133"/>
        <end position="152"/>
    </location>
</feature>
<dbReference type="GO" id="GO:0016020">
    <property type="term" value="C:membrane"/>
    <property type="evidence" value="ECO:0007669"/>
    <property type="project" value="UniProtKB-SubCell"/>
</dbReference>
<evidence type="ECO:0000313" key="8">
    <source>
        <dbReference type="Proteomes" id="UP000503462"/>
    </source>
</evidence>
<evidence type="ECO:0000256" key="4">
    <source>
        <dbReference type="ARBA" id="ARBA00023136"/>
    </source>
</evidence>
<keyword evidence="3 5" id="KW-1133">Transmembrane helix</keyword>
<evidence type="ECO:0000256" key="3">
    <source>
        <dbReference type="ARBA" id="ARBA00022989"/>
    </source>
</evidence>
<feature type="transmembrane region" description="Helical" evidence="5">
    <location>
        <begin position="12"/>
        <end position="41"/>
    </location>
</feature>
<name>A0A6H0XVL5_9PEZI</name>
<dbReference type="InterPro" id="IPR006694">
    <property type="entry name" value="Fatty_acid_hydroxylase"/>
</dbReference>
<feature type="transmembrane region" description="Helical" evidence="5">
    <location>
        <begin position="92"/>
        <end position="112"/>
    </location>
</feature>
<proteinExistence type="predicted"/>
<protein>
    <recommendedName>
        <fullName evidence="6">Fatty acid hydroxylase domain-containing protein</fullName>
    </recommendedName>
</protein>
<dbReference type="OrthoDB" id="6354873at2759"/>
<evidence type="ECO:0000256" key="1">
    <source>
        <dbReference type="ARBA" id="ARBA00004370"/>
    </source>
</evidence>
<comment type="subcellular location">
    <subcellularLocation>
        <location evidence="1">Membrane</location>
    </subcellularLocation>
</comment>
<evidence type="ECO:0000313" key="7">
    <source>
        <dbReference type="EMBL" id="QIW98658.1"/>
    </source>
</evidence>
<evidence type="ECO:0000256" key="5">
    <source>
        <dbReference type="SAM" id="Phobius"/>
    </source>
</evidence>
<keyword evidence="8" id="KW-1185">Reference proteome</keyword>
<dbReference type="Pfam" id="PF04116">
    <property type="entry name" value="FA_hydroxylase"/>
    <property type="match status" value="1"/>
</dbReference>
<feature type="transmembrane region" description="Helical" evidence="5">
    <location>
        <begin position="172"/>
        <end position="190"/>
    </location>
</feature>